<name>A0A4Q9VVK2_9HYPH</name>
<keyword evidence="3" id="KW-0337">GPI-anchor biosynthesis</keyword>
<dbReference type="OrthoDB" id="573863at2"/>
<feature type="transmembrane region" description="Helical" evidence="10">
    <location>
        <begin position="262"/>
        <end position="280"/>
    </location>
</feature>
<evidence type="ECO:0000313" key="11">
    <source>
        <dbReference type="EMBL" id="TBW40292.1"/>
    </source>
</evidence>
<feature type="transmembrane region" description="Helical" evidence="10">
    <location>
        <begin position="322"/>
        <end position="340"/>
    </location>
</feature>
<comment type="pathway">
    <text evidence="2">Glycolipid biosynthesis; glycosylphosphatidylinositol-anchor biosynthesis.</text>
</comment>
<evidence type="ECO:0000256" key="4">
    <source>
        <dbReference type="ARBA" id="ARBA00022676"/>
    </source>
</evidence>
<evidence type="ECO:0000256" key="1">
    <source>
        <dbReference type="ARBA" id="ARBA00004477"/>
    </source>
</evidence>
<comment type="caution">
    <text evidence="11">The sequence shown here is derived from an EMBL/GenBank/DDBJ whole genome shotgun (WGS) entry which is preliminary data.</text>
</comment>
<evidence type="ECO:0000256" key="6">
    <source>
        <dbReference type="ARBA" id="ARBA00022692"/>
    </source>
</evidence>
<evidence type="ECO:0000256" key="3">
    <source>
        <dbReference type="ARBA" id="ARBA00022502"/>
    </source>
</evidence>
<dbReference type="PANTHER" id="PTHR12468">
    <property type="entry name" value="GPI MANNOSYLTRANSFERASE 2"/>
    <property type="match status" value="1"/>
</dbReference>
<feature type="transmembrane region" description="Helical" evidence="10">
    <location>
        <begin position="215"/>
        <end position="241"/>
    </location>
</feature>
<evidence type="ECO:0008006" key="13">
    <source>
        <dbReference type="Google" id="ProtNLM"/>
    </source>
</evidence>
<dbReference type="UniPathway" id="UPA00196"/>
<feature type="transmembrane region" description="Helical" evidence="10">
    <location>
        <begin position="347"/>
        <end position="364"/>
    </location>
</feature>
<keyword evidence="5" id="KW-0808">Transferase</keyword>
<accession>A0A4Q9VVK2</accession>
<keyword evidence="7" id="KW-0256">Endoplasmic reticulum</keyword>
<feature type="transmembrane region" description="Helical" evidence="10">
    <location>
        <begin position="54"/>
        <end position="77"/>
    </location>
</feature>
<evidence type="ECO:0000256" key="8">
    <source>
        <dbReference type="ARBA" id="ARBA00022989"/>
    </source>
</evidence>
<dbReference type="Proteomes" id="UP000292781">
    <property type="component" value="Unassembled WGS sequence"/>
</dbReference>
<evidence type="ECO:0000256" key="9">
    <source>
        <dbReference type="ARBA" id="ARBA00023136"/>
    </source>
</evidence>
<protein>
    <recommendedName>
        <fullName evidence="13">Glycosyltransferase RgtA/B/C/D-like domain-containing protein</fullName>
    </recommendedName>
</protein>
<dbReference type="EMBL" id="SJFN01000004">
    <property type="protein sequence ID" value="TBW40292.1"/>
    <property type="molecule type" value="Genomic_DNA"/>
</dbReference>
<sequence length="420" mass="44373">MTPTPADTRSRDPSPGAARRLVRGLAQRLDLAFPGHGPATVVTSQSPAVSRADLLFLLAIFLAGRILLFGSAAIGSIGSPVAIDATFAQSLCAWDCSWYVDLAEGGYSDATDVDVNGAANWAFFPVLPLLMHIGAAVTGAETTLVGVVIANLLFPAGLVLAFLYARDLAGPAFARFAAVIWVAWPFAIHTSVPMSEAVYVPLSLATLLAARRDRWLLAGLAAAVLSATRAVGVLAVLPLMILALRQHGIARLVGLRPGTERALLALALCGLGLSLYMIHLHDQVGDALAFSHDQTAWNRRFLWPWTMILGEINPLTRPLGDILGALACLVTLALGAAAAVGLWRRELRAEAVFVAAPLIVALHAGSVMSMPRFVGSLFPVTLALALVADRPGRRVAVVAVCGVLQAAFAVGWAREWFYVM</sequence>
<dbReference type="RefSeq" id="WP_131306321.1">
    <property type="nucleotide sequence ID" value="NZ_SJFN01000004.1"/>
</dbReference>
<evidence type="ECO:0000256" key="10">
    <source>
        <dbReference type="SAM" id="Phobius"/>
    </source>
</evidence>
<evidence type="ECO:0000256" key="5">
    <source>
        <dbReference type="ARBA" id="ARBA00022679"/>
    </source>
</evidence>
<dbReference type="GO" id="GO:0031501">
    <property type="term" value="C:mannosyltransferase complex"/>
    <property type="evidence" value="ECO:0007669"/>
    <property type="project" value="TreeGrafter"/>
</dbReference>
<dbReference type="GO" id="GO:0006506">
    <property type="term" value="P:GPI anchor biosynthetic process"/>
    <property type="evidence" value="ECO:0007669"/>
    <property type="project" value="UniProtKB-UniPathway"/>
</dbReference>
<dbReference type="GO" id="GO:0016020">
    <property type="term" value="C:membrane"/>
    <property type="evidence" value="ECO:0007669"/>
    <property type="project" value="GOC"/>
</dbReference>
<organism evidence="11 12">
    <name type="scientific">Siculibacillus lacustris</name>
    <dbReference type="NCBI Taxonomy" id="1549641"/>
    <lineage>
        <taxon>Bacteria</taxon>
        <taxon>Pseudomonadati</taxon>
        <taxon>Pseudomonadota</taxon>
        <taxon>Alphaproteobacteria</taxon>
        <taxon>Hyphomicrobiales</taxon>
        <taxon>Ancalomicrobiaceae</taxon>
        <taxon>Siculibacillus</taxon>
    </lineage>
</organism>
<reference evidence="11 12" key="1">
    <citation type="submission" date="2019-02" db="EMBL/GenBank/DDBJ databases">
        <title>Siculibacillus lacustris gen. nov., sp. nov., a new rosette-forming bacterium isolated from a freshwater crater lake (Lake St. Ana, Romania).</title>
        <authorList>
            <person name="Felfoldi T."/>
            <person name="Marton Z."/>
            <person name="Szabo A."/>
            <person name="Mentes A."/>
            <person name="Boka K."/>
            <person name="Marialigeti K."/>
            <person name="Mathe I."/>
            <person name="Koncz M."/>
            <person name="Schumann P."/>
            <person name="Toth E."/>
        </authorList>
    </citation>
    <scope>NUCLEOTIDE SEQUENCE [LARGE SCALE GENOMIC DNA]</scope>
    <source>
        <strain evidence="11 12">SA-279</strain>
    </source>
</reference>
<keyword evidence="4" id="KW-0328">Glycosyltransferase</keyword>
<proteinExistence type="predicted"/>
<dbReference type="InterPro" id="IPR007315">
    <property type="entry name" value="PIG-V/Gpi18"/>
</dbReference>
<dbReference type="GO" id="GO:0000009">
    <property type="term" value="F:alpha-1,6-mannosyltransferase activity"/>
    <property type="evidence" value="ECO:0007669"/>
    <property type="project" value="InterPro"/>
</dbReference>
<keyword evidence="12" id="KW-1185">Reference proteome</keyword>
<keyword evidence="8 10" id="KW-1133">Transmembrane helix</keyword>
<keyword evidence="6 10" id="KW-0812">Transmembrane</keyword>
<dbReference type="PANTHER" id="PTHR12468:SF2">
    <property type="entry name" value="GPI MANNOSYLTRANSFERASE 2"/>
    <property type="match status" value="1"/>
</dbReference>
<evidence type="ECO:0000313" key="12">
    <source>
        <dbReference type="Proteomes" id="UP000292781"/>
    </source>
</evidence>
<dbReference type="AlphaFoldDB" id="A0A4Q9VVK2"/>
<comment type="subcellular location">
    <subcellularLocation>
        <location evidence="1">Endoplasmic reticulum membrane</location>
        <topology evidence="1">Multi-pass membrane protein</topology>
    </subcellularLocation>
</comment>
<gene>
    <name evidence="11" type="ORF">EYW49_03680</name>
</gene>
<dbReference type="GO" id="GO:0004376">
    <property type="term" value="F:GPI mannosyltransferase activity"/>
    <property type="evidence" value="ECO:0007669"/>
    <property type="project" value="InterPro"/>
</dbReference>
<feature type="transmembrane region" description="Helical" evidence="10">
    <location>
        <begin position="395"/>
        <end position="413"/>
    </location>
</feature>
<evidence type="ECO:0000256" key="2">
    <source>
        <dbReference type="ARBA" id="ARBA00004687"/>
    </source>
</evidence>
<keyword evidence="9 10" id="KW-0472">Membrane</keyword>
<feature type="transmembrane region" description="Helical" evidence="10">
    <location>
        <begin position="144"/>
        <end position="165"/>
    </location>
</feature>
<evidence type="ECO:0000256" key="7">
    <source>
        <dbReference type="ARBA" id="ARBA00022824"/>
    </source>
</evidence>
<feature type="transmembrane region" description="Helical" evidence="10">
    <location>
        <begin position="172"/>
        <end position="195"/>
    </location>
</feature>